<feature type="signal peptide" evidence="1">
    <location>
        <begin position="1"/>
        <end position="22"/>
    </location>
</feature>
<dbReference type="RefSeq" id="WP_190293345.1">
    <property type="nucleotide sequence ID" value="NZ_JABFCZ010000024.1"/>
</dbReference>
<feature type="domain" description="PepSY" evidence="2">
    <location>
        <begin position="8"/>
        <end position="85"/>
    </location>
</feature>
<organism evidence="3 4">
    <name type="scientific">Roseibium aggregatum</name>
    <dbReference type="NCBI Taxonomy" id="187304"/>
    <lineage>
        <taxon>Bacteria</taxon>
        <taxon>Pseudomonadati</taxon>
        <taxon>Pseudomonadota</taxon>
        <taxon>Alphaproteobacteria</taxon>
        <taxon>Hyphomicrobiales</taxon>
        <taxon>Stappiaceae</taxon>
        <taxon>Roseibium</taxon>
    </lineage>
</organism>
<protein>
    <submittedName>
        <fullName evidence="3">PepSY domain-containing protein</fullName>
    </submittedName>
</protein>
<accession>A0A926NYD6</accession>
<evidence type="ECO:0000259" key="2">
    <source>
        <dbReference type="Pfam" id="PF13670"/>
    </source>
</evidence>
<name>A0A926NYD6_9HYPH</name>
<dbReference type="Proteomes" id="UP000598467">
    <property type="component" value="Unassembled WGS sequence"/>
</dbReference>
<reference evidence="3" key="1">
    <citation type="submission" date="2020-05" db="EMBL/GenBank/DDBJ databases">
        <title>Identification of trans-AT polyketide cluster in two marine bacteria, producers of a novel glutaramide-containing polyketide sesbanimide D and analogs.</title>
        <authorList>
            <person name="Kacar D."/>
            <person name="Rodriguez P."/>
            <person name="Canedo L."/>
            <person name="Gonzalez E."/>
            <person name="Galan B."/>
            <person name="De La Calle F."/>
            <person name="Garcia J.L."/>
        </authorList>
    </citation>
    <scope>NUCLEOTIDE SEQUENCE</scope>
    <source>
        <strain evidence="3">PHM038</strain>
    </source>
</reference>
<keyword evidence="1" id="KW-0732">Signal</keyword>
<evidence type="ECO:0000313" key="3">
    <source>
        <dbReference type="EMBL" id="MBD1548659.1"/>
    </source>
</evidence>
<proteinExistence type="predicted"/>
<dbReference type="Pfam" id="PF13670">
    <property type="entry name" value="PepSY_2"/>
    <property type="match status" value="1"/>
</dbReference>
<dbReference type="EMBL" id="JABFCZ010000024">
    <property type="protein sequence ID" value="MBD1548659.1"/>
    <property type="molecule type" value="Genomic_DNA"/>
</dbReference>
<dbReference type="InterPro" id="IPR025711">
    <property type="entry name" value="PepSY"/>
</dbReference>
<evidence type="ECO:0000313" key="4">
    <source>
        <dbReference type="Proteomes" id="UP000598467"/>
    </source>
</evidence>
<comment type="caution">
    <text evidence="3">The sequence shown here is derived from an EMBL/GenBank/DDBJ whole genome shotgun (WGS) entry which is preliminary data.</text>
</comment>
<evidence type="ECO:0000256" key="1">
    <source>
        <dbReference type="SAM" id="SignalP"/>
    </source>
</evidence>
<dbReference type="AlphaFoldDB" id="A0A926NYD6"/>
<gene>
    <name evidence="3" type="ORF">HK439_20535</name>
</gene>
<sequence>MTKPLTILAFAGAILWTGIASADDDCFVPMTDWQPREAVTQLANEQGWTVRRIKIHDGCYEIIGQDAQGRSIEATVHPATLDVLELEYKGEGGNRTRGKDGHDD</sequence>
<feature type="chain" id="PRO_5038071612" evidence="1">
    <location>
        <begin position="23"/>
        <end position="104"/>
    </location>
</feature>